<dbReference type="EC" id="3.1.4.52" evidence="4"/>
<evidence type="ECO:0000313" key="6">
    <source>
        <dbReference type="Proteomes" id="UP000191056"/>
    </source>
</evidence>
<dbReference type="PANTHER" id="PTHR33121:SF70">
    <property type="entry name" value="SIGNALING PROTEIN YKOW"/>
    <property type="match status" value="1"/>
</dbReference>
<dbReference type="PANTHER" id="PTHR33121">
    <property type="entry name" value="CYCLIC DI-GMP PHOSPHODIESTERASE PDEF"/>
    <property type="match status" value="1"/>
</dbReference>
<evidence type="ECO:0000259" key="2">
    <source>
        <dbReference type="PROSITE" id="PS50883"/>
    </source>
</evidence>
<dbReference type="RefSeq" id="WP_079438932.1">
    <property type="nucleotide sequence ID" value="NZ_MZGT01000014.1"/>
</dbReference>
<sequence>MRANLNLIIKKSIRRIKDIFSIEEIVKKHKLHSIFNTIIIIAILIFSLFTILSYRMVEYSNSNQNKMYEDGYLASNYANKINEDILNIRINSILYSTSYEQAIADELKVYGKDIEDNVNNYKSLHNLTEEEKDILSRLEKTNELHSVKVKEMIYDISKSIEIKDTVVKEIFYLENTTIGLSKQLLDYSNVYVHNLNDKNKEINRIVISTIIIVNLAMVFLFIIIIFIVRKINETADFYAFYSSITGLPNKKYVVDTLANDISKVGKDKYGVLASLDVDNFRAVNDTLGHSCGDKFLKEVGRRFKKIINAGDYVCHVSGDEFLFFIKSVNNRNEAEIMAKKILNTFEEVFCIKGNRIDYVTSSLGLAVINKDGNDFETLYNYADDAMYYSKRAGKNRYSFYDREMSSGVYEKAIKKKEIEEGIKNGEFKVFYQPKISNKEKFLGAEALVRWIKNDNKIIPPSEFIEFAENEGLIKNIGEVVIIEVCKKIDEWIKKGYSNFRIAINLSAEQLINDELCDKALNIIKKFRIPFEYIEFEVTESIIIKDFNVAIKNIEKIKSYGIKVSLDDFGTGYSSLNYLKELSIDCVKIDKSFIDNLVFDDASNVMVNTIIKICHYFGYEVVAEGVEKREQVDCLKDLDCDIFQGYYFGKPMNHEDFESQFLLDLDR</sequence>
<reference evidence="5 7" key="2">
    <citation type="submission" date="2018-08" db="EMBL/GenBank/DDBJ databases">
        <title>Genome of Clostridium chromiireducens C1, DSM12136.</title>
        <authorList>
            <person name="Xing M."/>
            <person name="Wei Y."/>
            <person name="Ang E.L."/>
            <person name="Zhao H."/>
            <person name="Zhang Y."/>
        </authorList>
    </citation>
    <scope>NUCLEOTIDE SEQUENCE [LARGE SCALE GENOMIC DNA]</scope>
    <source>
        <strain evidence="5 7">C1</strain>
    </source>
</reference>
<feature type="transmembrane region" description="Helical" evidence="1">
    <location>
        <begin position="205"/>
        <end position="228"/>
    </location>
</feature>
<dbReference type="InterPro" id="IPR001633">
    <property type="entry name" value="EAL_dom"/>
</dbReference>
<organism evidence="4 6">
    <name type="scientific">Clostridium chromiireducens</name>
    <dbReference type="NCBI Taxonomy" id="225345"/>
    <lineage>
        <taxon>Bacteria</taxon>
        <taxon>Bacillati</taxon>
        <taxon>Bacillota</taxon>
        <taxon>Clostridia</taxon>
        <taxon>Eubacteriales</taxon>
        <taxon>Clostridiaceae</taxon>
        <taxon>Clostridium</taxon>
    </lineage>
</organism>
<feature type="domain" description="GGDEF" evidence="3">
    <location>
        <begin position="268"/>
        <end position="402"/>
    </location>
</feature>
<keyword evidence="6" id="KW-1185">Reference proteome</keyword>
<comment type="caution">
    <text evidence="4">The sequence shown here is derived from an EMBL/GenBank/DDBJ whole genome shotgun (WGS) entry which is preliminary data.</text>
</comment>
<dbReference type="Pfam" id="PF00563">
    <property type="entry name" value="EAL"/>
    <property type="match status" value="1"/>
</dbReference>
<keyword evidence="4" id="KW-0378">Hydrolase</keyword>
<dbReference type="CDD" id="cd01949">
    <property type="entry name" value="GGDEF"/>
    <property type="match status" value="1"/>
</dbReference>
<accession>A0A1V4IW30</accession>
<evidence type="ECO:0000313" key="7">
    <source>
        <dbReference type="Proteomes" id="UP000265930"/>
    </source>
</evidence>
<gene>
    <name evidence="4" type="primary">gmr_2</name>
    <name evidence="4" type="ORF">CLCHR_13570</name>
    <name evidence="5" type="ORF">D2A34_22215</name>
</gene>
<dbReference type="NCBIfam" id="TIGR00254">
    <property type="entry name" value="GGDEF"/>
    <property type="match status" value="1"/>
</dbReference>
<dbReference type="InterPro" id="IPR043128">
    <property type="entry name" value="Rev_trsase/Diguanyl_cyclase"/>
</dbReference>
<dbReference type="PROSITE" id="PS50883">
    <property type="entry name" value="EAL"/>
    <property type="match status" value="1"/>
</dbReference>
<dbReference type="STRING" id="225345.CLCHR_13570"/>
<dbReference type="InterPro" id="IPR029787">
    <property type="entry name" value="Nucleotide_cyclase"/>
</dbReference>
<dbReference type="Gene3D" id="3.20.20.450">
    <property type="entry name" value="EAL domain"/>
    <property type="match status" value="1"/>
</dbReference>
<dbReference type="InterPro" id="IPR000160">
    <property type="entry name" value="GGDEF_dom"/>
</dbReference>
<evidence type="ECO:0000259" key="3">
    <source>
        <dbReference type="PROSITE" id="PS50887"/>
    </source>
</evidence>
<evidence type="ECO:0000256" key="1">
    <source>
        <dbReference type="SAM" id="Phobius"/>
    </source>
</evidence>
<dbReference type="PROSITE" id="PS50887">
    <property type="entry name" value="GGDEF"/>
    <property type="match status" value="1"/>
</dbReference>
<dbReference type="InterPro" id="IPR050706">
    <property type="entry name" value="Cyclic-di-GMP_PDE-like"/>
</dbReference>
<name>A0A1V4IW30_9CLOT</name>
<dbReference type="Pfam" id="PF00990">
    <property type="entry name" value="GGDEF"/>
    <property type="match status" value="1"/>
</dbReference>
<dbReference type="AlphaFoldDB" id="A0A1V4IW30"/>
<protein>
    <submittedName>
        <fullName evidence="5">Bifunctional diguanylate cyclase/phosphodiesterase</fullName>
    </submittedName>
    <submittedName>
        <fullName evidence="4">Cyclic di-GMP phosphodiesterase Gmr</fullName>
        <ecNumber evidence="4">3.1.4.52</ecNumber>
    </submittedName>
</protein>
<dbReference type="SMART" id="SM00052">
    <property type="entry name" value="EAL"/>
    <property type="match status" value="1"/>
</dbReference>
<dbReference type="GO" id="GO:0071111">
    <property type="term" value="F:cyclic-guanylate-specific phosphodiesterase activity"/>
    <property type="evidence" value="ECO:0007669"/>
    <property type="project" value="UniProtKB-EC"/>
</dbReference>
<dbReference type="Proteomes" id="UP000265930">
    <property type="component" value="Unassembled WGS sequence"/>
</dbReference>
<dbReference type="SUPFAM" id="SSF55073">
    <property type="entry name" value="Nucleotide cyclase"/>
    <property type="match status" value="1"/>
</dbReference>
<dbReference type="SMART" id="SM00267">
    <property type="entry name" value="GGDEF"/>
    <property type="match status" value="1"/>
</dbReference>
<reference evidence="4 6" key="1">
    <citation type="submission" date="2017-03" db="EMBL/GenBank/DDBJ databases">
        <title>Genome sequence of Clostridium chromiireducens DSM 23318.</title>
        <authorList>
            <person name="Poehlein A."/>
            <person name="Daniel R."/>
        </authorList>
    </citation>
    <scope>NUCLEOTIDE SEQUENCE [LARGE SCALE GENOMIC DNA]</scope>
    <source>
        <strain evidence="4 6">DSM 23318</strain>
    </source>
</reference>
<dbReference type="InterPro" id="IPR035919">
    <property type="entry name" value="EAL_sf"/>
</dbReference>
<keyword evidence="1" id="KW-0472">Membrane</keyword>
<evidence type="ECO:0000313" key="4">
    <source>
        <dbReference type="EMBL" id="OPJ64103.1"/>
    </source>
</evidence>
<keyword evidence="1" id="KW-1133">Transmembrane helix</keyword>
<dbReference type="Proteomes" id="UP000191056">
    <property type="component" value="Unassembled WGS sequence"/>
</dbReference>
<proteinExistence type="predicted"/>
<evidence type="ECO:0000313" key="5">
    <source>
        <dbReference type="EMBL" id="RII32396.1"/>
    </source>
</evidence>
<keyword evidence="1" id="KW-0812">Transmembrane</keyword>
<feature type="domain" description="EAL" evidence="2">
    <location>
        <begin position="411"/>
        <end position="664"/>
    </location>
</feature>
<dbReference type="EMBL" id="QXDJ01000007">
    <property type="protein sequence ID" value="RII32396.1"/>
    <property type="molecule type" value="Genomic_DNA"/>
</dbReference>
<feature type="transmembrane region" description="Helical" evidence="1">
    <location>
        <begin position="34"/>
        <end position="57"/>
    </location>
</feature>
<dbReference type="CDD" id="cd01948">
    <property type="entry name" value="EAL"/>
    <property type="match status" value="1"/>
</dbReference>
<dbReference type="EMBL" id="MZGT01000014">
    <property type="protein sequence ID" value="OPJ64103.1"/>
    <property type="molecule type" value="Genomic_DNA"/>
</dbReference>
<dbReference type="Gene3D" id="3.30.70.270">
    <property type="match status" value="1"/>
</dbReference>
<dbReference type="SUPFAM" id="SSF141868">
    <property type="entry name" value="EAL domain-like"/>
    <property type="match status" value="1"/>
</dbReference>
<dbReference type="OrthoDB" id="9762141at2"/>